<reference evidence="1 2" key="1">
    <citation type="submission" date="2024-06" db="EMBL/GenBank/DDBJ databases">
        <title>The draft genome of Grus japonensis, version 3.</title>
        <authorList>
            <person name="Nabeshima K."/>
            <person name="Suzuki S."/>
            <person name="Onuma M."/>
        </authorList>
    </citation>
    <scope>NUCLEOTIDE SEQUENCE [LARGE SCALE GENOMIC DNA]</scope>
    <source>
        <strain evidence="1 2">451A</strain>
    </source>
</reference>
<evidence type="ECO:0000313" key="1">
    <source>
        <dbReference type="EMBL" id="GAB0184718.1"/>
    </source>
</evidence>
<dbReference type="PANTHER" id="PTHR24222:SF86">
    <property type="entry name" value="ABC TRANSPORTER B FAMILY PROTEIN"/>
    <property type="match status" value="1"/>
</dbReference>
<organism evidence="1 2">
    <name type="scientific">Grus japonensis</name>
    <name type="common">Japanese crane</name>
    <name type="synonym">Red-crowned crane</name>
    <dbReference type="NCBI Taxonomy" id="30415"/>
    <lineage>
        <taxon>Eukaryota</taxon>
        <taxon>Metazoa</taxon>
        <taxon>Chordata</taxon>
        <taxon>Craniata</taxon>
        <taxon>Vertebrata</taxon>
        <taxon>Euteleostomi</taxon>
        <taxon>Archelosauria</taxon>
        <taxon>Archosauria</taxon>
        <taxon>Dinosauria</taxon>
        <taxon>Saurischia</taxon>
        <taxon>Theropoda</taxon>
        <taxon>Coelurosauria</taxon>
        <taxon>Aves</taxon>
        <taxon>Neognathae</taxon>
        <taxon>Neoaves</taxon>
        <taxon>Gruiformes</taxon>
        <taxon>Gruidae</taxon>
        <taxon>Grus</taxon>
    </lineage>
</organism>
<dbReference type="InterPro" id="IPR039421">
    <property type="entry name" value="Type_1_exporter"/>
</dbReference>
<dbReference type="AlphaFoldDB" id="A0ABC9WHK8"/>
<proteinExistence type="predicted"/>
<sequence>MALGQSASFTPDYAKAKMSAAYLFMPPEGVSSIDSYSEEGEKPISKISLCITETVKLVIVDTNVQIRYSGRRGGVRVETIRGIDLLIVSEIDLSVTSIVPNVSTTDSKMAEKLLDGQNAKTLNIRWLRAQIGIVSQEPILFDCPIAADIACGDSSREVSREDAVSAAKEANIHSFIESLPKIAQEVLAKAREGHTCIMKAHCLFKMLTRLPWSRMAKS</sequence>
<dbReference type="SUPFAM" id="SSF52540">
    <property type="entry name" value="P-loop containing nucleoside triphosphate hydrolases"/>
    <property type="match status" value="1"/>
</dbReference>
<dbReference type="Gene3D" id="3.40.50.300">
    <property type="entry name" value="P-loop containing nucleotide triphosphate hydrolases"/>
    <property type="match status" value="1"/>
</dbReference>
<name>A0ABC9WHK8_GRUJA</name>
<dbReference type="InterPro" id="IPR027417">
    <property type="entry name" value="P-loop_NTPase"/>
</dbReference>
<keyword evidence="2" id="KW-1185">Reference proteome</keyword>
<protein>
    <submittedName>
        <fullName evidence="1">Phosphatidylcholine translocator ABCB4</fullName>
    </submittedName>
</protein>
<evidence type="ECO:0000313" key="2">
    <source>
        <dbReference type="Proteomes" id="UP001623348"/>
    </source>
</evidence>
<dbReference type="EMBL" id="BAAFJT010000002">
    <property type="protein sequence ID" value="GAB0184718.1"/>
    <property type="molecule type" value="Genomic_DNA"/>
</dbReference>
<gene>
    <name evidence="1" type="ORF">GRJ2_000937100</name>
</gene>
<accession>A0ABC9WHK8</accession>
<dbReference type="PANTHER" id="PTHR24222">
    <property type="entry name" value="ABC TRANSPORTER B FAMILY"/>
    <property type="match status" value="1"/>
</dbReference>
<dbReference type="Proteomes" id="UP001623348">
    <property type="component" value="Unassembled WGS sequence"/>
</dbReference>
<comment type="caution">
    <text evidence="1">The sequence shown here is derived from an EMBL/GenBank/DDBJ whole genome shotgun (WGS) entry which is preliminary data.</text>
</comment>